<dbReference type="InterPro" id="IPR018166">
    <property type="entry name" value="S-AdoMet_deCO2ase_CS"/>
</dbReference>
<evidence type="ECO:0000256" key="1">
    <source>
        <dbReference type="ARBA" id="ARBA00001928"/>
    </source>
</evidence>
<evidence type="ECO:0000256" key="10">
    <source>
        <dbReference type="ARBA" id="ARBA00023145"/>
    </source>
</evidence>
<evidence type="ECO:0000256" key="6">
    <source>
        <dbReference type="ARBA" id="ARBA00022793"/>
    </source>
</evidence>
<proteinExistence type="inferred from homology"/>
<comment type="similarity">
    <text evidence="3">Belongs to the eukaryotic AdoMetDC family.</text>
</comment>
<protein>
    <recommendedName>
        <fullName evidence="4">adenosylmethionine decarboxylase</fullName>
        <ecNumber evidence="4">4.1.1.50</ecNumber>
    </recommendedName>
</protein>
<keyword evidence="13" id="KW-0670">Pyruvate</keyword>
<evidence type="ECO:0000256" key="4">
    <source>
        <dbReference type="ARBA" id="ARBA00012357"/>
    </source>
</evidence>
<feature type="compositionally biased region" description="Basic and acidic residues" evidence="14">
    <location>
        <begin position="411"/>
        <end position="428"/>
    </location>
</feature>
<dbReference type="EMBL" id="JBBJCI010000223">
    <property type="protein sequence ID" value="KAK7239635.1"/>
    <property type="molecule type" value="Genomic_DNA"/>
</dbReference>
<dbReference type="EC" id="4.1.1.50" evidence="4"/>
<dbReference type="PANTHER" id="PTHR11570:SF0">
    <property type="entry name" value="S-ADENOSYLMETHIONINE DECARBOXYLASE PROENZYME"/>
    <property type="match status" value="1"/>
</dbReference>
<keyword evidence="12" id="KW-0704">Schiff base</keyword>
<evidence type="ECO:0000256" key="13">
    <source>
        <dbReference type="ARBA" id="ARBA00023317"/>
    </source>
</evidence>
<comment type="pathway">
    <text evidence="2">Amine and polyamine biosynthesis; S-adenosylmethioninamine biosynthesis; S-adenosylmethioninamine from S-adenosyl-L-methionine: step 1/1.</text>
</comment>
<dbReference type="Gene3D" id="3.30.360.50">
    <property type="entry name" value="S-adenosylmethionine decarboxylase"/>
    <property type="match status" value="1"/>
</dbReference>
<comment type="caution">
    <text evidence="15">The sequence shown here is derived from an EMBL/GenBank/DDBJ whole genome shotgun (WGS) entry which is preliminary data.</text>
</comment>
<keyword evidence="10" id="KW-0865">Zymogen</keyword>
<keyword evidence="9" id="KW-0620">Polyamine biosynthesis</keyword>
<dbReference type="Pfam" id="PF01536">
    <property type="entry name" value="SAM_decarbox"/>
    <property type="match status" value="1"/>
</dbReference>
<keyword evidence="8" id="KW-0745">Spermidine biosynthesis</keyword>
<reference evidence="15 16" key="1">
    <citation type="submission" date="2024-03" db="EMBL/GenBank/DDBJ databases">
        <title>Aureococcus anophagefferens CCMP1851 and Kratosvirus quantuckense: Draft genome of a second virus-susceptible host strain in the model system.</title>
        <authorList>
            <person name="Chase E."/>
            <person name="Truchon A.R."/>
            <person name="Schepens W."/>
            <person name="Wilhelm S.W."/>
        </authorList>
    </citation>
    <scope>NUCLEOTIDE SEQUENCE [LARGE SCALE GENOMIC DNA]</scope>
    <source>
        <strain evidence="15 16">CCMP1851</strain>
    </source>
</reference>
<evidence type="ECO:0000256" key="3">
    <source>
        <dbReference type="ARBA" id="ARBA00008466"/>
    </source>
</evidence>
<evidence type="ECO:0000256" key="12">
    <source>
        <dbReference type="ARBA" id="ARBA00023270"/>
    </source>
</evidence>
<evidence type="ECO:0000256" key="7">
    <source>
        <dbReference type="ARBA" id="ARBA00022813"/>
    </source>
</evidence>
<keyword evidence="6" id="KW-0210">Decarboxylase</keyword>
<dbReference type="Gene3D" id="3.60.90.10">
    <property type="entry name" value="S-adenosylmethionine decarboxylase"/>
    <property type="match status" value="1"/>
</dbReference>
<evidence type="ECO:0000313" key="16">
    <source>
        <dbReference type="Proteomes" id="UP001363151"/>
    </source>
</evidence>
<accession>A0ABR1FVN7</accession>
<evidence type="ECO:0000256" key="2">
    <source>
        <dbReference type="ARBA" id="ARBA00004911"/>
    </source>
</evidence>
<dbReference type="PROSITE" id="PS01336">
    <property type="entry name" value="ADOMETDC"/>
    <property type="match status" value="1"/>
</dbReference>
<sequence length="434" mass="47381">MAGVLAYENLLDHGACGDFFLDDDNLSPRPHSQSMDESSVPESVGVFEGPEKTLEVCFLPGVGRERGCRDLTRAQLDTMLTEARCTILSHISNAHLDAYVLSESSLFVYPFKVVIKTCGRTTLLRCVRPLVDAATKAAEFGGLGLKLEWVGYSRKNYAFPDEQPSPHTSFGEELAYLRAHRDVEKDADEDGGLDRSVGGAAAAAAFDGQGYVLGPITGDHWFVYVADQCERPAASATERTINIMMFDLGEDVRDAFYLKPGEKGDLRSAARAMTARSGLGALIPSSSHLDDHAFAPCGYSMNALCFESYTTVHVTPEASCSYASFETNTALKGYASLVKNVLAVFKPKKVVLTLFADEAGLAELPKHATFDGLPKLDINPLGTYHRNDLSLLHVEHDCVCMMANYSLHDKNSPHKRRDSPYRDVDRAGHVGSLQ</sequence>
<dbReference type="PANTHER" id="PTHR11570">
    <property type="entry name" value="S-ADENOSYLMETHIONINE DECARBOXYLASE"/>
    <property type="match status" value="1"/>
</dbReference>
<feature type="region of interest" description="Disordered" evidence="14">
    <location>
        <begin position="411"/>
        <end position="434"/>
    </location>
</feature>
<name>A0ABR1FVN7_AURAN</name>
<evidence type="ECO:0000256" key="14">
    <source>
        <dbReference type="SAM" id="MobiDB-lite"/>
    </source>
</evidence>
<keyword evidence="7" id="KW-0068">Autocatalytic cleavage</keyword>
<dbReference type="InterPro" id="IPR016067">
    <property type="entry name" value="S-AdoMet_deCO2ase_core"/>
</dbReference>
<comment type="cofactor">
    <cofactor evidence="1">
        <name>pyruvate</name>
        <dbReference type="ChEBI" id="CHEBI:15361"/>
    </cofactor>
</comment>
<keyword evidence="11" id="KW-0456">Lyase</keyword>
<dbReference type="InterPro" id="IPR001985">
    <property type="entry name" value="S-AdoMet_decarboxylase_euk"/>
</dbReference>
<gene>
    <name evidence="15" type="primary">AMD1</name>
    <name evidence="15" type="ORF">SO694_00028324</name>
</gene>
<evidence type="ECO:0000256" key="8">
    <source>
        <dbReference type="ARBA" id="ARBA00023066"/>
    </source>
</evidence>
<keyword evidence="5" id="KW-0949">S-adenosyl-L-methionine</keyword>
<evidence type="ECO:0000313" key="15">
    <source>
        <dbReference type="EMBL" id="KAK7239635.1"/>
    </source>
</evidence>
<evidence type="ECO:0000256" key="11">
    <source>
        <dbReference type="ARBA" id="ARBA00023239"/>
    </source>
</evidence>
<dbReference type="SUPFAM" id="SSF56276">
    <property type="entry name" value="S-adenosylmethionine decarboxylase"/>
    <property type="match status" value="1"/>
</dbReference>
<evidence type="ECO:0000256" key="5">
    <source>
        <dbReference type="ARBA" id="ARBA00022691"/>
    </source>
</evidence>
<dbReference type="Proteomes" id="UP001363151">
    <property type="component" value="Unassembled WGS sequence"/>
</dbReference>
<organism evidence="15 16">
    <name type="scientific">Aureococcus anophagefferens</name>
    <name type="common">Harmful bloom alga</name>
    <dbReference type="NCBI Taxonomy" id="44056"/>
    <lineage>
        <taxon>Eukaryota</taxon>
        <taxon>Sar</taxon>
        <taxon>Stramenopiles</taxon>
        <taxon>Ochrophyta</taxon>
        <taxon>Pelagophyceae</taxon>
        <taxon>Pelagomonadales</taxon>
        <taxon>Pelagomonadaceae</taxon>
        <taxon>Aureococcus</taxon>
    </lineage>
</organism>
<dbReference type="InterPro" id="IPR048283">
    <property type="entry name" value="AdoMetDC-like"/>
</dbReference>
<dbReference type="NCBIfam" id="TIGR00535">
    <property type="entry name" value="SAM_DCase"/>
    <property type="match status" value="1"/>
</dbReference>
<evidence type="ECO:0000256" key="9">
    <source>
        <dbReference type="ARBA" id="ARBA00023115"/>
    </source>
</evidence>
<keyword evidence="16" id="KW-1185">Reference proteome</keyword>